<reference evidence="2 3" key="1">
    <citation type="journal article" date="2015" name="Genome Biol.">
        <title>Comparative genomics of Steinernema reveals deeply conserved gene regulatory networks.</title>
        <authorList>
            <person name="Dillman A.R."/>
            <person name="Macchietto M."/>
            <person name="Porter C.F."/>
            <person name="Rogers A."/>
            <person name="Williams B."/>
            <person name="Antoshechkin I."/>
            <person name="Lee M.M."/>
            <person name="Goodwin Z."/>
            <person name="Lu X."/>
            <person name="Lewis E.E."/>
            <person name="Goodrich-Blair H."/>
            <person name="Stock S.P."/>
            <person name="Adams B.J."/>
            <person name="Sternberg P.W."/>
            <person name="Mortazavi A."/>
        </authorList>
    </citation>
    <scope>NUCLEOTIDE SEQUENCE [LARGE SCALE GENOMIC DNA]</scope>
    <source>
        <strain evidence="2 3">ALL</strain>
    </source>
</reference>
<dbReference type="AlphaFoldDB" id="A0A4U5N326"/>
<evidence type="ECO:0000313" key="3">
    <source>
        <dbReference type="Proteomes" id="UP000298663"/>
    </source>
</evidence>
<keyword evidence="3" id="KW-1185">Reference proteome</keyword>
<reference evidence="2 3" key="2">
    <citation type="journal article" date="2019" name="G3 (Bethesda)">
        <title>Hybrid Assembly of the Genome of the Entomopathogenic Nematode Steinernema carpocapsae Identifies the X-Chromosome.</title>
        <authorList>
            <person name="Serra L."/>
            <person name="Macchietto M."/>
            <person name="Macias-Munoz A."/>
            <person name="McGill C.J."/>
            <person name="Rodriguez I.M."/>
            <person name="Rodriguez B."/>
            <person name="Murad R."/>
            <person name="Mortazavi A."/>
        </authorList>
    </citation>
    <scope>NUCLEOTIDE SEQUENCE [LARGE SCALE GENOMIC DNA]</scope>
    <source>
        <strain evidence="2 3">ALL</strain>
    </source>
</reference>
<comment type="caution">
    <text evidence="2">The sequence shown here is derived from an EMBL/GenBank/DDBJ whole genome shotgun (WGS) entry which is preliminary data.</text>
</comment>
<name>A0A4U5N326_STECR</name>
<gene>
    <name evidence="2" type="ORF">L596_017814</name>
</gene>
<dbReference type="EMBL" id="AZBU02000005">
    <property type="protein sequence ID" value="TKR76708.1"/>
    <property type="molecule type" value="Genomic_DNA"/>
</dbReference>
<evidence type="ECO:0000313" key="2">
    <source>
        <dbReference type="EMBL" id="TKR76708.1"/>
    </source>
</evidence>
<accession>A0A4U5N326</accession>
<proteinExistence type="predicted"/>
<dbReference type="Proteomes" id="UP000298663">
    <property type="component" value="Unassembled WGS sequence"/>
</dbReference>
<feature type="region of interest" description="Disordered" evidence="1">
    <location>
        <begin position="256"/>
        <end position="288"/>
    </location>
</feature>
<protein>
    <submittedName>
        <fullName evidence="2">Uncharacterized protein</fullName>
    </submittedName>
</protein>
<sequence length="288" mass="31784">MRRRITVGFSVAINGSILLDATISEHRIGVSFEPGFEPFWSRILTQLTPDFPHSRTVHPLRAARKKARGISSRTTSIPASKASLSRSLGTARANAFCTSLGSVLKPRFSDPTSVGSNFEDFFDRSFHHESPDGIHFEGSTVDSFCCVPPPRIHARYVREARFQFSAASTRKRHKGSPKSGDPLHPDTLRGSLFRFRDHVSQNSTPKANPNPDFSFLGTTSCSVVFCCFYFRLHFENDGGGESRTLTEILSFRRISSHTTSKSPANPSPSTVSAKTGRALESELGPFTE</sequence>
<organism evidence="2 3">
    <name type="scientific">Steinernema carpocapsae</name>
    <name type="common">Entomopathogenic nematode</name>
    <dbReference type="NCBI Taxonomy" id="34508"/>
    <lineage>
        <taxon>Eukaryota</taxon>
        <taxon>Metazoa</taxon>
        <taxon>Ecdysozoa</taxon>
        <taxon>Nematoda</taxon>
        <taxon>Chromadorea</taxon>
        <taxon>Rhabditida</taxon>
        <taxon>Tylenchina</taxon>
        <taxon>Panagrolaimomorpha</taxon>
        <taxon>Strongyloidoidea</taxon>
        <taxon>Steinernematidae</taxon>
        <taxon>Steinernema</taxon>
    </lineage>
</organism>
<evidence type="ECO:0000256" key="1">
    <source>
        <dbReference type="SAM" id="MobiDB-lite"/>
    </source>
</evidence>
<feature type="compositionally biased region" description="Polar residues" evidence="1">
    <location>
        <begin position="256"/>
        <end position="273"/>
    </location>
</feature>